<keyword evidence="4" id="KW-1185">Reference proteome</keyword>
<dbReference type="Pfam" id="PF05970">
    <property type="entry name" value="PIF1"/>
    <property type="match status" value="1"/>
</dbReference>
<protein>
    <recommendedName>
        <fullName evidence="1">ATP-dependent DNA helicase</fullName>
        <ecNumber evidence="1">5.6.2.3</ecNumber>
    </recommendedName>
</protein>
<dbReference type="SUPFAM" id="SSF52540">
    <property type="entry name" value="P-loop containing nucleoside triphosphate hydrolases"/>
    <property type="match status" value="1"/>
</dbReference>
<dbReference type="AlphaFoldDB" id="A0A2H3BDJ4"/>
<dbReference type="GO" id="GO:0000723">
    <property type="term" value="P:telomere maintenance"/>
    <property type="evidence" value="ECO:0007669"/>
    <property type="project" value="InterPro"/>
</dbReference>
<evidence type="ECO:0000313" key="3">
    <source>
        <dbReference type="EMBL" id="PBK65092.1"/>
    </source>
</evidence>
<keyword evidence="1" id="KW-0547">Nucleotide-binding</keyword>
<dbReference type="GO" id="GO:0005524">
    <property type="term" value="F:ATP binding"/>
    <property type="evidence" value="ECO:0007669"/>
    <property type="project" value="UniProtKB-KW"/>
</dbReference>
<evidence type="ECO:0000259" key="2">
    <source>
        <dbReference type="Pfam" id="PF05970"/>
    </source>
</evidence>
<sequence length="161" mass="17729">QVEVIHCSHLIRSLHDQSNEVTIYEVCAEYGLNNEQERAFCIVAQHSTNPMAEQLRMYIGGMGGTGKTRVLNAIMAYFRKQGEGRRIIAVAPTGTAAALVIGSTYHFMFGINEANNGKISKKALAEVKDRLASVDYVFLDEVSMLSCADLFKISSRLAVIL</sequence>
<dbReference type="GO" id="GO:0016887">
    <property type="term" value="F:ATP hydrolysis activity"/>
    <property type="evidence" value="ECO:0007669"/>
    <property type="project" value="RHEA"/>
</dbReference>
<dbReference type="EMBL" id="KZ293447">
    <property type="protein sequence ID" value="PBK65092.1"/>
    <property type="molecule type" value="Genomic_DNA"/>
</dbReference>
<keyword evidence="1" id="KW-0233">DNA recombination</keyword>
<feature type="non-terminal residue" evidence="3">
    <location>
        <position position="161"/>
    </location>
</feature>
<proteinExistence type="inferred from homology"/>
<dbReference type="GO" id="GO:0006310">
    <property type="term" value="P:DNA recombination"/>
    <property type="evidence" value="ECO:0007669"/>
    <property type="project" value="UniProtKB-KW"/>
</dbReference>
<reference evidence="4" key="1">
    <citation type="journal article" date="2017" name="Nat. Ecol. Evol.">
        <title>Genome expansion and lineage-specific genetic innovations in the forest pathogenic fungi Armillaria.</title>
        <authorList>
            <person name="Sipos G."/>
            <person name="Prasanna A.N."/>
            <person name="Walter M.C."/>
            <person name="O'Connor E."/>
            <person name="Balint B."/>
            <person name="Krizsan K."/>
            <person name="Kiss B."/>
            <person name="Hess J."/>
            <person name="Varga T."/>
            <person name="Slot J."/>
            <person name="Riley R."/>
            <person name="Boka B."/>
            <person name="Rigling D."/>
            <person name="Barry K."/>
            <person name="Lee J."/>
            <person name="Mihaltcheva S."/>
            <person name="LaButti K."/>
            <person name="Lipzen A."/>
            <person name="Waldron R."/>
            <person name="Moloney N.M."/>
            <person name="Sperisen C."/>
            <person name="Kredics L."/>
            <person name="Vagvoelgyi C."/>
            <person name="Patrignani A."/>
            <person name="Fitzpatrick D."/>
            <person name="Nagy I."/>
            <person name="Doyle S."/>
            <person name="Anderson J.B."/>
            <person name="Grigoriev I.V."/>
            <person name="Gueldener U."/>
            <person name="Muensterkoetter M."/>
            <person name="Nagy L.G."/>
        </authorList>
    </citation>
    <scope>NUCLEOTIDE SEQUENCE [LARGE SCALE GENOMIC DNA]</scope>
    <source>
        <strain evidence="4">28-4</strain>
    </source>
</reference>
<dbReference type="GO" id="GO:0006281">
    <property type="term" value="P:DNA repair"/>
    <property type="evidence" value="ECO:0007669"/>
    <property type="project" value="UniProtKB-KW"/>
</dbReference>
<dbReference type="InterPro" id="IPR051055">
    <property type="entry name" value="PIF1_helicase"/>
</dbReference>
<accession>A0A2H3BDJ4</accession>
<dbReference type="PANTHER" id="PTHR47642">
    <property type="entry name" value="ATP-DEPENDENT DNA HELICASE"/>
    <property type="match status" value="1"/>
</dbReference>
<keyword evidence="1" id="KW-0227">DNA damage</keyword>
<gene>
    <name evidence="3" type="ORF">ARMSODRAFT_844150</name>
</gene>
<keyword evidence="1" id="KW-0234">DNA repair</keyword>
<comment type="catalytic activity">
    <reaction evidence="1">
        <text>ATP + H2O = ADP + phosphate + H(+)</text>
        <dbReference type="Rhea" id="RHEA:13065"/>
        <dbReference type="ChEBI" id="CHEBI:15377"/>
        <dbReference type="ChEBI" id="CHEBI:15378"/>
        <dbReference type="ChEBI" id="CHEBI:30616"/>
        <dbReference type="ChEBI" id="CHEBI:43474"/>
        <dbReference type="ChEBI" id="CHEBI:456216"/>
        <dbReference type="EC" id="5.6.2.3"/>
    </reaction>
</comment>
<dbReference type="InterPro" id="IPR010285">
    <property type="entry name" value="DNA_helicase_pif1-like_DEAD"/>
</dbReference>
<comment type="similarity">
    <text evidence="1">Belongs to the helicase family.</text>
</comment>
<keyword evidence="1" id="KW-0067">ATP-binding</keyword>
<dbReference type="Proteomes" id="UP000218334">
    <property type="component" value="Unassembled WGS sequence"/>
</dbReference>
<dbReference type="Gene3D" id="3.40.50.300">
    <property type="entry name" value="P-loop containing nucleotide triphosphate hydrolases"/>
    <property type="match status" value="1"/>
</dbReference>
<keyword evidence="1" id="KW-0378">Hydrolase</keyword>
<dbReference type="STRING" id="1076256.A0A2H3BDJ4"/>
<dbReference type="GO" id="GO:0043139">
    <property type="term" value="F:5'-3' DNA helicase activity"/>
    <property type="evidence" value="ECO:0007669"/>
    <property type="project" value="UniProtKB-EC"/>
</dbReference>
<name>A0A2H3BDJ4_9AGAR</name>
<organism evidence="3 4">
    <name type="scientific">Armillaria solidipes</name>
    <dbReference type="NCBI Taxonomy" id="1076256"/>
    <lineage>
        <taxon>Eukaryota</taxon>
        <taxon>Fungi</taxon>
        <taxon>Dikarya</taxon>
        <taxon>Basidiomycota</taxon>
        <taxon>Agaricomycotina</taxon>
        <taxon>Agaricomycetes</taxon>
        <taxon>Agaricomycetidae</taxon>
        <taxon>Agaricales</taxon>
        <taxon>Marasmiineae</taxon>
        <taxon>Physalacriaceae</taxon>
        <taxon>Armillaria</taxon>
    </lineage>
</organism>
<feature type="domain" description="DNA helicase Pif1-like DEAD-box helicase" evidence="2">
    <location>
        <begin position="32"/>
        <end position="146"/>
    </location>
</feature>
<feature type="non-terminal residue" evidence="3">
    <location>
        <position position="1"/>
    </location>
</feature>
<comment type="cofactor">
    <cofactor evidence="1">
        <name>Mg(2+)</name>
        <dbReference type="ChEBI" id="CHEBI:18420"/>
    </cofactor>
</comment>
<dbReference type="EC" id="5.6.2.3" evidence="1"/>
<keyword evidence="1" id="KW-0347">Helicase</keyword>
<dbReference type="InterPro" id="IPR027417">
    <property type="entry name" value="P-loop_NTPase"/>
</dbReference>
<evidence type="ECO:0000313" key="4">
    <source>
        <dbReference type="Proteomes" id="UP000218334"/>
    </source>
</evidence>
<evidence type="ECO:0000256" key="1">
    <source>
        <dbReference type="RuleBase" id="RU363044"/>
    </source>
</evidence>